<feature type="region of interest" description="Disordered" evidence="1">
    <location>
        <begin position="1"/>
        <end position="57"/>
    </location>
</feature>
<dbReference type="AlphaFoldDB" id="A0AAV5UQW2"/>
<feature type="compositionally biased region" description="Low complexity" evidence="1">
    <location>
        <begin position="1"/>
        <end position="14"/>
    </location>
</feature>
<reference evidence="2" key="1">
    <citation type="submission" date="2023-10" db="EMBL/GenBank/DDBJ databases">
        <title>Genome assembly of Pristionchus species.</title>
        <authorList>
            <person name="Yoshida K."/>
            <person name="Sommer R.J."/>
        </authorList>
    </citation>
    <scope>NUCLEOTIDE SEQUENCE</scope>
    <source>
        <strain evidence="2">RS0144</strain>
    </source>
</reference>
<feature type="non-terminal residue" evidence="2">
    <location>
        <position position="1"/>
    </location>
</feature>
<evidence type="ECO:0000256" key="1">
    <source>
        <dbReference type="SAM" id="MobiDB-lite"/>
    </source>
</evidence>
<feature type="compositionally biased region" description="Polar residues" evidence="1">
    <location>
        <begin position="16"/>
        <end position="53"/>
    </location>
</feature>
<organism evidence="2 3">
    <name type="scientific">Pristionchus entomophagus</name>
    <dbReference type="NCBI Taxonomy" id="358040"/>
    <lineage>
        <taxon>Eukaryota</taxon>
        <taxon>Metazoa</taxon>
        <taxon>Ecdysozoa</taxon>
        <taxon>Nematoda</taxon>
        <taxon>Chromadorea</taxon>
        <taxon>Rhabditida</taxon>
        <taxon>Rhabditina</taxon>
        <taxon>Diplogasteromorpha</taxon>
        <taxon>Diplogasteroidea</taxon>
        <taxon>Neodiplogasteridae</taxon>
        <taxon>Pristionchus</taxon>
    </lineage>
</organism>
<evidence type="ECO:0000313" key="2">
    <source>
        <dbReference type="EMBL" id="GMT08620.1"/>
    </source>
</evidence>
<dbReference type="EMBL" id="BTSX01000133">
    <property type="protein sequence ID" value="GMT08620.1"/>
    <property type="molecule type" value="Genomic_DNA"/>
</dbReference>
<keyword evidence="3" id="KW-1185">Reference proteome</keyword>
<accession>A0AAV5UQW2</accession>
<feature type="non-terminal residue" evidence="2">
    <location>
        <position position="86"/>
    </location>
</feature>
<protein>
    <submittedName>
        <fullName evidence="2">Uncharacterized protein</fullName>
    </submittedName>
</protein>
<evidence type="ECO:0000313" key="3">
    <source>
        <dbReference type="Proteomes" id="UP001432027"/>
    </source>
</evidence>
<proteinExistence type="predicted"/>
<name>A0AAV5UQW2_9BILA</name>
<comment type="caution">
    <text evidence="2">The sequence shown here is derived from an EMBL/GenBank/DDBJ whole genome shotgun (WGS) entry which is preliminary data.</text>
</comment>
<sequence>CRAVSSSSFSSRRSLPQPTSTSATVTRWRATCSSSGGTALRSRSPNCGRTSRSASRRREQCYILRDCKDDSKCLGELKYEPTSVET</sequence>
<gene>
    <name evidence="2" type="ORF">PENTCL1PPCAC_30794</name>
</gene>
<dbReference type="Proteomes" id="UP001432027">
    <property type="component" value="Unassembled WGS sequence"/>
</dbReference>